<dbReference type="Pfam" id="PF09524">
    <property type="entry name" value="Phg_2220_C"/>
    <property type="match status" value="1"/>
</dbReference>
<reference evidence="3 4" key="1">
    <citation type="submission" date="2018-10" db="EMBL/GenBank/DDBJ databases">
        <title>Bacillus Keqinensis sp. nov., a moderately halophilic bacterium isolated from a saline-alkaline lake.</title>
        <authorList>
            <person name="Wang H."/>
        </authorList>
    </citation>
    <scope>NUCLEOTIDE SEQUENCE [LARGE SCALE GENOMIC DNA]</scope>
    <source>
        <strain evidence="3 4">KQ-3</strain>
    </source>
</reference>
<dbReference type="EMBL" id="RHIB01000003">
    <property type="protein sequence ID" value="RNA67199.1"/>
    <property type="molecule type" value="Genomic_DNA"/>
</dbReference>
<proteinExistence type="predicted"/>
<gene>
    <name evidence="3" type="ORF">EBO34_17200</name>
</gene>
<evidence type="ECO:0000313" key="4">
    <source>
        <dbReference type="Proteomes" id="UP000278746"/>
    </source>
</evidence>
<sequence length="207" mass="24108">MNVSGNAMRRYLKSLITSGWLEERENPYQKWDHTRQYRVKLAKIQDDLVKIGYYLADYRIDMTTLGLSGDRQKGDSAVHNGDTARSSDGSNGHSDGTIPESTTEITTDKIPFVDIVDYLNEKTESKYKATTRKTKELIKARWTEGHRLEDFKTVIDHKSEEWLMDPKMSMFLRPTTLFGTNFEAYLNRKAQPAHRDYEFEKLLKELE</sequence>
<protein>
    <recommendedName>
        <fullName evidence="2">Phage conserved hypothetical protein C-terminal domain-containing protein</fullName>
    </recommendedName>
</protein>
<feature type="region of interest" description="Disordered" evidence="1">
    <location>
        <begin position="69"/>
        <end position="103"/>
    </location>
</feature>
<feature type="domain" description="Phage conserved hypothetical protein C-terminal" evidence="2">
    <location>
        <begin position="115"/>
        <end position="187"/>
    </location>
</feature>
<dbReference type="OrthoDB" id="1258529at2"/>
<dbReference type="NCBIfam" id="TIGR02220">
    <property type="entry name" value="phg_TIGR02220"/>
    <property type="match status" value="1"/>
</dbReference>
<evidence type="ECO:0000256" key="1">
    <source>
        <dbReference type="SAM" id="MobiDB-lite"/>
    </source>
</evidence>
<evidence type="ECO:0000259" key="2">
    <source>
        <dbReference type="Pfam" id="PF09524"/>
    </source>
</evidence>
<name>A0A3M7TR73_9BACI</name>
<dbReference type="Proteomes" id="UP000278746">
    <property type="component" value="Unassembled WGS sequence"/>
</dbReference>
<evidence type="ECO:0000313" key="3">
    <source>
        <dbReference type="EMBL" id="RNA67199.1"/>
    </source>
</evidence>
<dbReference type="AlphaFoldDB" id="A0A3M7TR73"/>
<comment type="caution">
    <text evidence="3">The sequence shown here is derived from an EMBL/GenBank/DDBJ whole genome shotgun (WGS) entry which is preliminary data.</text>
</comment>
<dbReference type="InterPro" id="IPR011741">
    <property type="entry name" value="Phg_2220_C"/>
</dbReference>
<organism evidence="3 4">
    <name type="scientific">Alteribacter keqinensis</name>
    <dbReference type="NCBI Taxonomy" id="2483800"/>
    <lineage>
        <taxon>Bacteria</taxon>
        <taxon>Bacillati</taxon>
        <taxon>Bacillota</taxon>
        <taxon>Bacilli</taxon>
        <taxon>Bacillales</taxon>
        <taxon>Bacillaceae</taxon>
        <taxon>Alteribacter</taxon>
    </lineage>
</organism>
<feature type="compositionally biased region" description="Polar residues" evidence="1">
    <location>
        <begin position="83"/>
        <end position="103"/>
    </location>
</feature>
<keyword evidence="4" id="KW-1185">Reference proteome</keyword>
<accession>A0A3M7TR73</accession>